<dbReference type="Proteomes" id="UP000000560">
    <property type="component" value="Chromosome III"/>
</dbReference>
<dbReference type="KEGG" id="ani:ANIA_10623"/>
<sequence>MPLDQQDTLQAMFTRRSWPCSEHTRFWVSRPKRPSNCECTTKKGLERQRNRHLIDTSPSTMIYFDNMMTISLFHQPSFPEKLARITSPTQLAALLAAMFAFAVRFRPEEMDVNRRAAWFLNVALQQIDVALDECGDETPPLCLLQAYVLAAHCQLTQGVLGRAWRTLGSCVRLAYEMNLHLVDVQGPRNAAAAVDIARWCSDEEQRRAWWAIWEMDVFATTIRRTPTAMDWSQIEILLPVDDEHWFQCQLQESCFFEPDPIRRWKMLESCGNQSPKAWFIVINSLMKEAQRISSPRGIPSRSQSDQVDEAHHQLEIIANAIRCFQLALPNHLKYKNQDLMFDVRGARRLSSAVYNINMMTHLARLMVYRYDVFKGRVRVSLLSCDDQHNHDRSSSMREGEHAAIREYFDAADKILTIIQRSSADHIQYTMPFLSSTIWLASAVQLMRSQLCRPGTLKNVSASGTCIRPFSRA</sequence>
<dbReference type="AlphaFoldDB" id="C8V840"/>
<dbReference type="SMART" id="SM00906">
    <property type="entry name" value="Fungal_trans"/>
    <property type="match status" value="1"/>
</dbReference>
<gene>
    <name evidence="7" type="ORF">ANIA_10623</name>
</gene>
<evidence type="ECO:0000256" key="3">
    <source>
        <dbReference type="ARBA" id="ARBA00023015"/>
    </source>
</evidence>
<dbReference type="InterPro" id="IPR050815">
    <property type="entry name" value="TF_fung"/>
</dbReference>
<keyword evidence="4" id="KW-0804">Transcription</keyword>
<evidence type="ECO:0000256" key="2">
    <source>
        <dbReference type="ARBA" id="ARBA00022723"/>
    </source>
</evidence>
<evidence type="ECO:0000313" key="7">
    <source>
        <dbReference type="EMBL" id="CBF76215.1"/>
    </source>
</evidence>
<dbReference type="GO" id="GO:0008270">
    <property type="term" value="F:zinc ion binding"/>
    <property type="evidence" value="ECO:0007669"/>
    <property type="project" value="InterPro"/>
</dbReference>
<dbReference type="CDD" id="cd12148">
    <property type="entry name" value="fungal_TF_MHR"/>
    <property type="match status" value="1"/>
</dbReference>
<keyword evidence="8" id="KW-1185">Reference proteome</keyword>
<evidence type="ECO:0000256" key="4">
    <source>
        <dbReference type="ARBA" id="ARBA00023163"/>
    </source>
</evidence>
<feature type="domain" description="Xylanolytic transcriptional activator regulatory" evidence="6">
    <location>
        <begin position="163"/>
        <end position="245"/>
    </location>
</feature>
<dbReference type="HOGENOM" id="CLU_007531_2_0_1"/>
<name>C8V840_EMENI</name>
<evidence type="ECO:0000313" key="8">
    <source>
        <dbReference type="Proteomes" id="UP000000560"/>
    </source>
</evidence>
<dbReference type="GO" id="GO:0006351">
    <property type="term" value="P:DNA-templated transcription"/>
    <property type="evidence" value="ECO:0007669"/>
    <property type="project" value="InterPro"/>
</dbReference>
<dbReference type="Pfam" id="PF04082">
    <property type="entry name" value="Fungal_trans"/>
    <property type="match status" value="1"/>
</dbReference>
<dbReference type="OMA" id="GMINQSA"/>
<reference evidence="8" key="1">
    <citation type="journal article" date="2005" name="Nature">
        <title>Sequencing of Aspergillus nidulans and comparative analysis with A. fumigatus and A. oryzae.</title>
        <authorList>
            <person name="Galagan J.E."/>
            <person name="Calvo S.E."/>
            <person name="Cuomo C."/>
            <person name="Ma L.J."/>
            <person name="Wortman J.R."/>
            <person name="Batzoglou S."/>
            <person name="Lee S.I."/>
            <person name="Basturkmen M."/>
            <person name="Spevak C.C."/>
            <person name="Clutterbuck J."/>
            <person name="Kapitonov V."/>
            <person name="Jurka J."/>
            <person name="Scazzocchio C."/>
            <person name="Farman M."/>
            <person name="Butler J."/>
            <person name="Purcell S."/>
            <person name="Harris S."/>
            <person name="Braus G.H."/>
            <person name="Draht O."/>
            <person name="Busch S."/>
            <person name="D'Enfert C."/>
            <person name="Bouchier C."/>
            <person name="Goldman G.H."/>
            <person name="Bell-Pedersen D."/>
            <person name="Griffiths-Jones S."/>
            <person name="Doonan J.H."/>
            <person name="Yu J."/>
            <person name="Vienken K."/>
            <person name="Pain A."/>
            <person name="Freitag M."/>
            <person name="Selker E.U."/>
            <person name="Archer D.B."/>
            <person name="Penalva M.A."/>
            <person name="Oakley B.R."/>
            <person name="Momany M."/>
            <person name="Tanaka T."/>
            <person name="Kumagai T."/>
            <person name="Asai K."/>
            <person name="Machida M."/>
            <person name="Nierman W.C."/>
            <person name="Denning D.W."/>
            <person name="Caddick M."/>
            <person name="Hynes M."/>
            <person name="Paoletti M."/>
            <person name="Fischer R."/>
            <person name="Miller B."/>
            <person name="Dyer P."/>
            <person name="Sachs M.S."/>
            <person name="Osmani S.A."/>
            <person name="Birren B.W."/>
        </authorList>
    </citation>
    <scope>NUCLEOTIDE SEQUENCE [LARGE SCALE GENOMIC DNA]</scope>
    <source>
        <strain evidence="8">FGSC A4 / ATCC 38163 / CBS 112.46 / NRRL 194 / M139</strain>
    </source>
</reference>
<proteinExistence type="predicted"/>
<keyword evidence="3" id="KW-0805">Transcription regulation</keyword>
<keyword evidence="5" id="KW-0539">Nucleus</keyword>
<dbReference type="RefSeq" id="XP_050467568.1">
    <property type="nucleotide sequence ID" value="XM_050611551.1"/>
</dbReference>
<evidence type="ECO:0000256" key="5">
    <source>
        <dbReference type="ARBA" id="ARBA00023242"/>
    </source>
</evidence>
<keyword evidence="2" id="KW-0479">Metal-binding</keyword>
<protein>
    <recommendedName>
        <fullName evidence="6">Xylanolytic transcriptional activator regulatory domain-containing protein</fullName>
    </recommendedName>
</protein>
<organism evidence="7 8">
    <name type="scientific">Emericella nidulans (strain FGSC A4 / ATCC 38163 / CBS 112.46 / NRRL 194 / M139)</name>
    <name type="common">Aspergillus nidulans</name>
    <dbReference type="NCBI Taxonomy" id="227321"/>
    <lineage>
        <taxon>Eukaryota</taxon>
        <taxon>Fungi</taxon>
        <taxon>Dikarya</taxon>
        <taxon>Ascomycota</taxon>
        <taxon>Pezizomycotina</taxon>
        <taxon>Eurotiomycetes</taxon>
        <taxon>Eurotiomycetidae</taxon>
        <taxon>Eurotiales</taxon>
        <taxon>Aspergillaceae</taxon>
        <taxon>Aspergillus</taxon>
        <taxon>Aspergillus subgen. Nidulantes</taxon>
    </lineage>
</organism>
<dbReference type="GeneID" id="74896510"/>
<dbReference type="EMBL" id="BN001303">
    <property type="protein sequence ID" value="CBF76215.1"/>
    <property type="molecule type" value="Genomic_DNA"/>
</dbReference>
<dbReference type="InParanoid" id="C8V840"/>
<evidence type="ECO:0000259" key="6">
    <source>
        <dbReference type="SMART" id="SM00906"/>
    </source>
</evidence>
<evidence type="ECO:0000256" key="1">
    <source>
        <dbReference type="ARBA" id="ARBA00004123"/>
    </source>
</evidence>
<dbReference type="eggNOG" id="ENOG502SR1H">
    <property type="taxonomic scope" value="Eukaryota"/>
</dbReference>
<dbReference type="PANTHER" id="PTHR47338:SF10">
    <property type="entry name" value="TRANSCRIPTION FACTOR DOMAIN-CONTAINING PROTEIN-RELATED"/>
    <property type="match status" value="1"/>
</dbReference>
<dbReference type="OrthoDB" id="3862662at2759"/>
<accession>C8V840</accession>
<dbReference type="GO" id="GO:0000981">
    <property type="term" value="F:DNA-binding transcription factor activity, RNA polymerase II-specific"/>
    <property type="evidence" value="ECO:0007669"/>
    <property type="project" value="InterPro"/>
</dbReference>
<dbReference type="PANTHER" id="PTHR47338">
    <property type="entry name" value="ZN(II)2CYS6 TRANSCRIPTION FACTOR (EUROFUNG)-RELATED"/>
    <property type="match status" value="1"/>
</dbReference>
<dbReference type="GO" id="GO:0005634">
    <property type="term" value="C:nucleus"/>
    <property type="evidence" value="ECO:0007669"/>
    <property type="project" value="UniProtKB-SubCell"/>
</dbReference>
<dbReference type="VEuPathDB" id="FungiDB:AN10623"/>
<reference evidence="8" key="2">
    <citation type="journal article" date="2009" name="Fungal Genet. Biol.">
        <title>The 2008 update of the Aspergillus nidulans genome annotation: a community effort.</title>
        <authorList>
            <person name="Wortman J.R."/>
            <person name="Gilsenan J.M."/>
            <person name="Joardar V."/>
            <person name="Deegan J."/>
            <person name="Clutterbuck J."/>
            <person name="Andersen M.R."/>
            <person name="Archer D."/>
            <person name="Bencina M."/>
            <person name="Braus G."/>
            <person name="Coutinho P."/>
            <person name="von Dohren H."/>
            <person name="Doonan J."/>
            <person name="Driessen A.J."/>
            <person name="Durek P."/>
            <person name="Espeso E."/>
            <person name="Fekete E."/>
            <person name="Flipphi M."/>
            <person name="Estrada C.G."/>
            <person name="Geysens S."/>
            <person name="Goldman G."/>
            <person name="de Groot P.W."/>
            <person name="Hansen K."/>
            <person name="Harris S.D."/>
            <person name="Heinekamp T."/>
            <person name="Helmstaedt K."/>
            <person name="Henrissat B."/>
            <person name="Hofmann G."/>
            <person name="Homan T."/>
            <person name="Horio T."/>
            <person name="Horiuchi H."/>
            <person name="James S."/>
            <person name="Jones M."/>
            <person name="Karaffa L."/>
            <person name="Karanyi Z."/>
            <person name="Kato M."/>
            <person name="Keller N."/>
            <person name="Kelly D.E."/>
            <person name="Kiel J.A."/>
            <person name="Kim J.M."/>
            <person name="van der Klei I.J."/>
            <person name="Klis F.M."/>
            <person name="Kovalchuk A."/>
            <person name="Krasevec N."/>
            <person name="Kubicek C.P."/>
            <person name="Liu B."/>
            <person name="Maccabe A."/>
            <person name="Meyer V."/>
            <person name="Mirabito P."/>
            <person name="Miskei M."/>
            <person name="Mos M."/>
            <person name="Mullins J."/>
            <person name="Nelson D.R."/>
            <person name="Nielsen J."/>
            <person name="Oakley B.R."/>
            <person name="Osmani S.A."/>
            <person name="Pakula T."/>
            <person name="Paszewski A."/>
            <person name="Paulsen I."/>
            <person name="Pilsyk S."/>
            <person name="Pocsi I."/>
            <person name="Punt P.J."/>
            <person name="Ram A.F."/>
            <person name="Ren Q."/>
            <person name="Robellet X."/>
            <person name="Robson G."/>
            <person name="Seiboth B."/>
            <person name="van Solingen P."/>
            <person name="Specht T."/>
            <person name="Sun J."/>
            <person name="Taheri-Talesh N."/>
            <person name="Takeshita N."/>
            <person name="Ussery D."/>
            <person name="vanKuyk P.A."/>
            <person name="Visser H."/>
            <person name="van de Vondervoort P.J."/>
            <person name="de Vries R.P."/>
            <person name="Walton J."/>
            <person name="Xiang X."/>
            <person name="Xiong Y."/>
            <person name="Zeng A.P."/>
            <person name="Brandt B.W."/>
            <person name="Cornell M.J."/>
            <person name="van den Hondel C.A."/>
            <person name="Visser J."/>
            <person name="Oliver S.G."/>
            <person name="Turner G."/>
        </authorList>
    </citation>
    <scope>GENOME REANNOTATION</scope>
    <source>
        <strain evidence="8">FGSC A4 / ATCC 38163 / CBS 112.46 / NRRL 194 / M139</strain>
    </source>
</reference>
<comment type="subcellular location">
    <subcellularLocation>
        <location evidence="1">Nucleus</location>
    </subcellularLocation>
</comment>
<dbReference type="GO" id="GO:0003677">
    <property type="term" value="F:DNA binding"/>
    <property type="evidence" value="ECO:0007669"/>
    <property type="project" value="InterPro"/>
</dbReference>
<dbReference type="InterPro" id="IPR007219">
    <property type="entry name" value="XnlR_reg_dom"/>
</dbReference>